<keyword evidence="4 9" id="KW-0732">Signal</keyword>
<protein>
    <submittedName>
        <fullName evidence="11">Type IV pilus secretin PilQ</fullName>
    </submittedName>
</protein>
<dbReference type="Pfam" id="PF07660">
    <property type="entry name" value="STN"/>
    <property type="match status" value="1"/>
</dbReference>
<dbReference type="SMART" id="SM00965">
    <property type="entry name" value="STN"/>
    <property type="match status" value="1"/>
</dbReference>
<sequence length="713" mass="77407">MRIIIEKRMNKSELGKTTMLIKMKKLMKSCFALSGMMLFSLGVQASQLQSIDYNVLPGDKVMVRLSYSDTPPMPQEFTTNNPARISMDFAGVDSGLDYKTKDIGIGAIGSVTAIEAQNRTRVVINLSELVSYNSEIQGSDFVVTLDAGSTVGAMANSKPSTQSNYSSSEYDIAAVDFRRGTSGEARVLVNLGAANVNVDLRQEGRTVIADFIGSDIDPSFIRRLDVVDFGTPAQLVETSRRGNNVRLTVRGNDAFEYLAYQADDLYTIELKPLSKQEIERREREKPKYTGERLTLQFQDMDLKAILHTLGDFADDVQGSMALNLINVPWDQALDIILKSKGLDKRQDGNVMMIAPADVIAAREQQELEASKQQEELAPLRTELIQVNYAKATEVASLLKSGGSSNEPTIGILSDRGAVSVDVRTNTLIVKDVSSKLEDVRRLVDQLDIPVQQVLIEARIVTATDGFTRDLGARFGISDAMNSGEVGVSGTIQDAGRINGSVSGDRSQNSGFNVNLPVSNAAGSLGLSFARLAEGLIIDMELSALEAENRGEVVASPKVITANQKEAFIKAGEEIPYLQGGSSGASNIQFKEAVLQLKVTPQITPDGRVFLDLAISQDTRGEEVVFTTADGQAVGGAPAINTQEIGTQILVDNGETIVLGGIFQHRVTLDETKVPLLGDIPLLGWLFRNTSRENAKEELLIFVTPKIIKEGLKY</sequence>
<comment type="caution">
    <text evidence="11">The sequence shown here is derived from an EMBL/GenBank/DDBJ whole genome shotgun (WGS) entry which is preliminary data.</text>
</comment>
<proteinExistence type="inferred from homology"/>
<feature type="signal peptide" evidence="9">
    <location>
        <begin position="1"/>
        <end position="45"/>
    </location>
</feature>
<keyword evidence="12" id="KW-1185">Reference proteome</keyword>
<dbReference type="InterPro" id="IPR005644">
    <property type="entry name" value="NolW-like"/>
</dbReference>
<evidence type="ECO:0000256" key="7">
    <source>
        <dbReference type="ARBA" id="ARBA00023237"/>
    </source>
</evidence>
<dbReference type="PANTHER" id="PTHR30604">
    <property type="entry name" value="PROTEIN TRANSPORT PROTEIN HOFQ"/>
    <property type="match status" value="1"/>
</dbReference>
<dbReference type="InterPro" id="IPR011662">
    <property type="entry name" value="Secretin/TonB_short_N"/>
</dbReference>
<dbReference type="RefSeq" id="WP_223577249.1">
    <property type="nucleotide sequence ID" value="NZ_BAABFU010000001.1"/>
</dbReference>
<evidence type="ECO:0000256" key="5">
    <source>
        <dbReference type="ARBA" id="ARBA00022927"/>
    </source>
</evidence>
<dbReference type="Gene3D" id="2.60.40.3470">
    <property type="match status" value="1"/>
</dbReference>
<dbReference type="InterPro" id="IPR038591">
    <property type="entry name" value="NolW-like_sf"/>
</dbReference>
<name>A0ABP8HUA5_9GAMM</name>
<evidence type="ECO:0000256" key="2">
    <source>
        <dbReference type="ARBA" id="ARBA00006304"/>
    </source>
</evidence>
<feature type="domain" description="Secretin/TonB short N-terminal" evidence="10">
    <location>
        <begin position="308"/>
        <end position="356"/>
    </location>
</feature>
<dbReference type="Gene3D" id="3.30.1370.130">
    <property type="match status" value="1"/>
</dbReference>
<evidence type="ECO:0000313" key="11">
    <source>
        <dbReference type="EMBL" id="GAA4344568.1"/>
    </source>
</evidence>
<keyword evidence="6" id="KW-0472">Membrane</keyword>
<gene>
    <name evidence="11" type="ORF">GCM10023150_04190</name>
</gene>
<dbReference type="Gene3D" id="2.60.40.3500">
    <property type="match status" value="1"/>
</dbReference>
<evidence type="ECO:0000256" key="3">
    <source>
        <dbReference type="ARBA" id="ARBA00022448"/>
    </source>
</evidence>
<comment type="subcellular location">
    <subcellularLocation>
        <location evidence="1 8">Cell outer membrane</location>
    </subcellularLocation>
</comment>
<dbReference type="Pfam" id="PF11741">
    <property type="entry name" value="AMIN"/>
    <property type="match status" value="2"/>
</dbReference>
<evidence type="ECO:0000256" key="8">
    <source>
        <dbReference type="RuleBase" id="RU004004"/>
    </source>
</evidence>
<dbReference type="InterPro" id="IPR021731">
    <property type="entry name" value="AMIN_dom"/>
</dbReference>
<evidence type="ECO:0000256" key="4">
    <source>
        <dbReference type="ARBA" id="ARBA00022729"/>
    </source>
</evidence>
<dbReference type="Pfam" id="PF00263">
    <property type="entry name" value="Secretin"/>
    <property type="match status" value="1"/>
</dbReference>
<dbReference type="PANTHER" id="PTHR30604:SF1">
    <property type="entry name" value="DNA UTILIZATION PROTEIN HOFQ"/>
    <property type="match status" value="1"/>
</dbReference>
<keyword evidence="5" id="KW-0653">Protein transport</keyword>
<keyword evidence="3 8" id="KW-0813">Transport</keyword>
<dbReference type="InterPro" id="IPR013355">
    <property type="entry name" value="Pilus_4_PilQ"/>
</dbReference>
<dbReference type="NCBIfam" id="TIGR02515">
    <property type="entry name" value="IV_pilus_PilQ"/>
    <property type="match status" value="1"/>
</dbReference>
<dbReference type="PRINTS" id="PR01032">
    <property type="entry name" value="PHAGEIV"/>
</dbReference>
<accession>A0ABP8HUA5</accession>
<dbReference type="Gene3D" id="3.30.1370.120">
    <property type="match status" value="1"/>
</dbReference>
<dbReference type="EMBL" id="BAABFU010000001">
    <property type="protein sequence ID" value="GAA4344568.1"/>
    <property type="molecule type" value="Genomic_DNA"/>
</dbReference>
<organism evidence="11 12">
    <name type="scientific">Kangiella taiwanensis</name>
    <dbReference type="NCBI Taxonomy" id="1079179"/>
    <lineage>
        <taxon>Bacteria</taxon>
        <taxon>Pseudomonadati</taxon>
        <taxon>Pseudomonadota</taxon>
        <taxon>Gammaproteobacteria</taxon>
        <taxon>Kangiellales</taxon>
        <taxon>Kangiellaceae</taxon>
        <taxon>Kangiella</taxon>
    </lineage>
</organism>
<reference evidence="12" key="1">
    <citation type="journal article" date="2019" name="Int. J. Syst. Evol. Microbiol.">
        <title>The Global Catalogue of Microorganisms (GCM) 10K type strain sequencing project: providing services to taxonomists for standard genome sequencing and annotation.</title>
        <authorList>
            <consortium name="The Broad Institute Genomics Platform"/>
            <consortium name="The Broad Institute Genome Sequencing Center for Infectious Disease"/>
            <person name="Wu L."/>
            <person name="Ma J."/>
        </authorList>
    </citation>
    <scope>NUCLEOTIDE SEQUENCE [LARGE SCALE GENOMIC DNA]</scope>
    <source>
        <strain evidence="12">JCM 17727</strain>
    </source>
</reference>
<feature type="chain" id="PRO_5045589605" evidence="9">
    <location>
        <begin position="46"/>
        <end position="713"/>
    </location>
</feature>
<comment type="similarity">
    <text evidence="2">Belongs to the bacterial secretin family. PilQ subfamily.</text>
</comment>
<evidence type="ECO:0000256" key="9">
    <source>
        <dbReference type="SAM" id="SignalP"/>
    </source>
</evidence>
<keyword evidence="7" id="KW-0998">Cell outer membrane</keyword>
<dbReference type="Proteomes" id="UP001501294">
    <property type="component" value="Unassembled WGS sequence"/>
</dbReference>
<dbReference type="InterPro" id="IPR051808">
    <property type="entry name" value="Type_IV_pilus_biogenesis"/>
</dbReference>
<evidence type="ECO:0000256" key="1">
    <source>
        <dbReference type="ARBA" id="ARBA00004442"/>
    </source>
</evidence>
<evidence type="ECO:0000256" key="6">
    <source>
        <dbReference type="ARBA" id="ARBA00023136"/>
    </source>
</evidence>
<dbReference type="InterPro" id="IPR004845">
    <property type="entry name" value="T2SS_GspD_CS"/>
</dbReference>
<dbReference type="Pfam" id="PF03958">
    <property type="entry name" value="Secretin_N"/>
    <property type="match status" value="1"/>
</dbReference>
<dbReference type="InterPro" id="IPR001775">
    <property type="entry name" value="GspD/PilQ"/>
</dbReference>
<evidence type="ECO:0000259" key="10">
    <source>
        <dbReference type="SMART" id="SM00965"/>
    </source>
</evidence>
<dbReference type="InterPro" id="IPR004846">
    <property type="entry name" value="T2SS/T3SS_dom"/>
</dbReference>
<dbReference type="PRINTS" id="PR00811">
    <property type="entry name" value="BCTERIALGSPD"/>
</dbReference>
<evidence type="ECO:0000313" key="12">
    <source>
        <dbReference type="Proteomes" id="UP001501294"/>
    </source>
</evidence>
<dbReference type="PROSITE" id="PS00875">
    <property type="entry name" value="T2SP_D"/>
    <property type="match status" value="1"/>
</dbReference>